<organism evidence="8 9">
    <name type="scientific">Cyprinus carpio</name>
    <name type="common">Common carp</name>
    <dbReference type="NCBI Taxonomy" id="7962"/>
    <lineage>
        <taxon>Eukaryota</taxon>
        <taxon>Metazoa</taxon>
        <taxon>Chordata</taxon>
        <taxon>Craniata</taxon>
        <taxon>Vertebrata</taxon>
        <taxon>Euteleostomi</taxon>
        <taxon>Actinopterygii</taxon>
        <taxon>Neopterygii</taxon>
        <taxon>Teleostei</taxon>
        <taxon>Ostariophysi</taxon>
        <taxon>Cypriniformes</taxon>
        <taxon>Cyprinidae</taxon>
        <taxon>Cyprininae</taxon>
        <taxon>Cyprinus</taxon>
    </lineage>
</organism>
<dbReference type="GO" id="GO:0016197">
    <property type="term" value="P:endosomal transport"/>
    <property type="evidence" value="ECO:0007669"/>
    <property type="project" value="TreeGrafter"/>
</dbReference>
<dbReference type="CDD" id="cd13269">
    <property type="entry name" value="PH_alsin"/>
    <property type="match status" value="1"/>
</dbReference>
<feature type="compositionally biased region" description="Polar residues" evidence="4">
    <location>
        <begin position="386"/>
        <end position="405"/>
    </location>
</feature>
<dbReference type="InterPro" id="IPR003409">
    <property type="entry name" value="MORN"/>
</dbReference>
<feature type="compositionally biased region" description="Polar residues" evidence="4">
    <location>
        <begin position="1491"/>
        <end position="1509"/>
    </location>
</feature>
<feature type="repeat" description="RCC1" evidence="3">
    <location>
        <begin position="565"/>
        <end position="616"/>
    </location>
</feature>
<feature type="repeat" description="RCC1" evidence="3">
    <location>
        <begin position="194"/>
        <end position="244"/>
    </location>
</feature>
<dbReference type="PROSITE" id="PS51205">
    <property type="entry name" value="VPS9"/>
    <property type="match status" value="1"/>
</dbReference>
<feature type="domain" description="PH" evidence="5">
    <location>
        <begin position="979"/>
        <end position="1057"/>
    </location>
</feature>
<feature type="repeat" description="RCC1" evidence="3">
    <location>
        <begin position="135"/>
        <end position="193"/>
    </location>
</feature>
<dbReference type="InterPro" id="IPR001849">
    <property type="entry name" value="PH_domain"/>
</dbReference>
<dbReference type="GO" id="GO:0005085">
    <property type="term" value="F:guanyl-nucleotide exchange factor activity"/>
    <property type="evidence" value="ECO:0007669"/>
    <property type="project" value="UniProtKB-KW"/>
</dbReference>
<dbReference type="InterPro" id="IPR000408">
    <property type="entry name" value="Reg_chr_condens"/>
</dbReference>
<dbReference type="InterPro" id="IPR000219">
    <property type="entry name" value="DH_dom"/>
</dbReference>
<dbReference type="SUPFAM" id="SSF82185">
    <property type="entry name" value="Histone H3 K4-specific methyltransferase SET7/9 N-terminal domain"/>
    <property type="match status" value="2"/>
</dbReference>
<feature type="domain" description="DH" evidence="6">
    <location>
        <begin position="731"/>
        <end position="929"/>
    </location>
</feature>
<dbReference type="PROSITE" id="PS00626">
    <property type="entry name" value="RCC1_2"/>
    <property type="match status" value="3"/>
</dbReference>
<proteinExistence type="predicted"/>
<dbReference type="Proteomes" id="UP000694427">
    <property type="component" value="Unplaced"/>
</dbReference>
<reference evidence="8" key="2">
    <citation type="submission" date="2025-09" db="UniProtKB">
        <authorList>
            <consortium name="Ensembl"/>
        </authorList>
    </citation>
    <scope>IDENTIFICATION</scope>
</reference>
<dbReference type="InterPro" id="IPR051984">
    <property type="entry name" value="Alsin"/>
</dbReference>
<evidence type="ECO:0000256" key="1">
    <source>
        <dbReference type="ARBA" id="ARBA00022658"/>
    </source>
</evidence>
<keyword evidence="1" id="KW-0344">Guanine-nucleotide releasing factor</keyword>
<dbReference type="InterPro" id="IPR003123">
    <property type="entry name" value="VPS9"/>
</dbReference>
<feature type="region of interest" description="Disordered" evidence="4">
    <location>
        <begin position="1490"/>
        <end position="1509"/>
    </location>
</feature>
<feature type="compositionally biased region" description="Basic and acidic residues" evidence="4">
    <location>
        <begin position="445"/>
        <end position="456"/>
    </location>
</feature>
<dbReference type="PRINTS" id="PR00633">
    <property type="entry name" value="RCCNDNSATION"/>
</dbReference>
<dbReference type="PANTHER" id="PTHR46089:SF3">
    <property type="entry name" value="ALSIN"/>
    <property type="match status" value="1"/>
</dbReference>
<dbReference type="Gene3D" id="2.20.110.10">
    <property type="entry name" value="Histone H3 K4-specific methyltransferase SET7/9 N-terminal domain"/>
    <property type="match status" value="2"/>
</dbReference>
<dbReference type="InterPro" id="IPR035899">
    <property type="entry name" value="DBL_dom_sf"/>
</dbReference>
<dbReference type="GO" id="GO:0031267">
    <property type="term" value="F:small GTPase binding"/>
    <property type="evidence" value="ECO:0007669"/>
    <property type="project" value="TreeGrafter"/>
</dbReference>
<dbReference type="Pfam" id="PF02204">
    <property type="entry name" value="VPS9"/>
    <property type="match status" value="1"/>
</dbReference>
<dbReference type="GO" id="GO:0030425">
    <property type="term" value="C:dendrite"/>
    <property type="evidence" value="ECO:0007669"/>
    <property type="project" value="TreeGrafter"/>
</dbReference>
<evidence type="ECO:0000259" key="5">
    <source>
        <dbReference type="PROSITE" id="PS50003"/>
    </source>
</evidence>
<dbReference type="SUPFAM" id="SSF50985">
    <property type="entry name" value="RCC1/BLIP-II"/>
    <property type="match status" value="2"/>
</dbReference>
<dbReference type="PROSITE" id="PS50012">
    <property type="entry name" value="RCC1_3"/>
    <property type="match status" value="5"/>
</dbReference>
<feature type="domain" description="VPS9" evidence="7">
    <location>
        <begin position="1560"/>
        <end position="1704"/>
    </location>
</feature>
<protein>
    <submittedName>
        <fullName evidence="8">Alsin Rho guanine nucleotide exchange factor ALS2 a</fullName>
    </submittedName>
</protein>
<dbReference type="Ensembl" id="ENSCCRT00010059009.1">
    <property type="protein sequence ID" value="ENSCCRP00010053850.1"/>
    <property type="gene ID" value="ENSCCRG00010022728.1"/>
</dbReference>
<feature type="compositionally biased region" description="Polar residues" evidence="4">
    <location>
        <begin position="332"/>
        <end position="351"/>
    </location>
</feature>
<dbReference type="PROSITE" id="PS50003">
    <property type="entry name" value="PH_DOMAIN"/>
    <property type="match status" value="1"/>
</dbReference>
<evidence type="ECO:0000256" key="3">
    <source>
        <dbReference type="PROSITE-ProRule" id="PRU00235"/>
    </source>
</evidence>
<evidence type="ECO:0000256" key="4">
    <source>
        <dbReference type="SAM" id="MobiDB-lite"/>
    </source>
</evidence>
<dbReference type="Gene3D" id="1.20.900.10">
    <property type="entry name" value="Dbl homology (DH) domain"/>
    <property type="match status" value="1"/>
</dbReference>
<accession>A0A8C1KZW7</accession>
<evidence type="ECO:0000256" key="2">
    <source>
        <dbReference type="ARBA" id="ARBA00022737"/>
    </source>
</evidence>
<reference evidence="8" key="1">
    <citation type="submission" date="2025-08" db="UniProtKB">
        <authorList>
            <consortium name="Ensembl"/>
        </authorList>
    </citation>
    <scope>IDENTIFICATION</scope>
</reference>
<name>A0A8C1KZW7_CYPCA</name>
<dbReference type="SUPFAM" id="SSF50729">
    <property type="entry name" value="PH domain-like"/>
    <property type="match status" value="1"/>
</dbReference>
<dbReference type="Pfam" id="PF26202">
    <property type="entry name" value="HA_Alsin"/>
    <property type="match status" value="1"/>
</dbReference>
<feature type="compositionally biased region" description="Polar residues" evidence="4">
    <location>
        <begin position="421"/>
        <end position="444"/>
    </location>
</feature>
<feature type="compositionally biased region" description="Polar residues" evidence="4">
    <location>
        <begin position="298"/>
        <end position="325"/>
    </location>
</feature>
<feature type="region of interest" description="Disordered" evidence="4">
    <location>
        <begin position="289"/>
        <end position="368"/>
    </location>
</feature>
<evidence type="ECO:0000313" key="9">
    <source>
        <dbReference type="Proteomes" id="UP000694427"/>
    </source>
</evidence>
<dbReference type="InterPro" id="IPR011993">
    <property type="entry name" value="PH-like_dom_sf"/>
</dbReference>
<dbReference type="Pfam" id="PF25582">
    <property type="entry name" value="DH_Alsin"/>
    <property type="match status" value="1"/>
</dbReference>
<dbReference type="SMART" id="SM00698">
    <property type="entry name" value="MORN"/>
    <property type="match status" value="7"/>
</dbReference>
<feature type="region of interest" description="Disordered" evidence="4">
    <location>
        <begin position="421"/>
        <end position="460"/>
    </location>
</feature>
<sequence length="1704" mass="188828">MLFPRPDERKINCERCLRSSFCISCLCTFKSECVCSSSGEEEGSREKGVLYRWQGYSCRVTPERLLLARPVLHAALGTSHGLLLTDGHVYSFGEQPWKRVESLPAGPVIESVLSGQRVISVSAGSYHCSALTEDGLIHMWGENSHGQCGVSGMDQVSSPTPVSVVDGETHPPQLVRVLNVACGAQHTLALSRKHEVWAWGSGCQLGLVTSVFPVWKPQKVEHLVGRYVDQIACGGFHSLALVQILAPPEDSQQARDRCGQCKQSLFTMTDKDDHVIISDEHYCPLGVELNDSKEGRRSGQSSPAQTPQSKNSSPHFEVSPLSSKNICEGFSVGSQKNTTSQEAQPDPSLTETGHARHRQTKSTPYPDEQALQDYLKRISDQTFAEQAEATSLGGSHPPSCQSSLTCPFRSDESHELTLRLSSPALSGTDSITASSRQRCASNTTTDRKHSTSDDSSQHSSVDGGICISDLVISNGCLFESCEDGVEPTGMDFCPADPLQGKKSTSLTDIILEDTEAHNRRGSLPGFSPVSPSGSHRINHLRSAVGAVTNTTSTSESRNLLPSLYTEVWSWGRGQEGQLGHGDYLPRLQPLCIKSLSKKEVVKITAGANHSLALTAQCQVYSWGSDKFGQLGRMNAPSTVPNLTMISEGIRVWDMAAGQTHTLLLADGDCYQPILYYSGEQVLESTDNDNPLSRTYTQTPTLLPFCMNIGYVSKVFGGGLNCLALADQNAMGFIATIHELASAERKFYCTLSKVKSGILSPLLARTSLALSLGPSSMLLFQEMAGSFSKLCHLMGQHSVSLTNFLQRGKVIKTLVLIKNTDIFMDTYKEYCDPVGNFLVMGGFQSLLKPSQECFGKKLELIQTLLESKEKNTSPYDLLVNLFYMPLQHLHGYNRLLLKLAHCFEVSTEEYEWIQNGCSKYEDLARLVSKQRRDAEATFSFWKNFKGKNSESLRKPSRRLVCESNNKALALQNAGRFSASWFILFNDVLAHAQGTIPSKKLFSSHYVYPLATLWVEPISDKNVGQHGLKLTTPEDSFVVLATSPLEKAKWLRAINQAIEGVLAVGLNGRIRVSRSSQKGEPPVSRTSTYTFSKEGRLKDATYEGRWLSGKLHGKGTLKWPDGTVYCGTFKNGLEDGFGDFMMPNTTFNKFERYQGHWKEGKIHGFGTFWYASGEVYEGSFRDNMRHGHGMLRSGKLASPSSSSVFVGQWVQGKRTGYGVCDDFSRGEKYIGMWLDDQRHGDGVVITQFGLYYEGNFCNNKMMGNGTLLCDDDTVFEGEFSEDWTLCGKGVLFMPNGDSLDGVFDGHWGAGLRVAGTFTKPFEALRRERKIPVAGQHAVPAEEKWKAVFDECWSRLGCETPGEGVHEKAWENIAIALTARRRQPRDRPKEPSRSQTKMLESLEVIPHHVGPVTADSYNNIRRYLMKACDTPLHPLGWLLETLVTVYRMTYVGVGSNRRLLQQAVEEIQSYLTHIFQIVRFLFPGLPEDGGFILDSSSSSDEGTDPLNSSTHLETPQQGWIVSSSSLLLPVLLPRLYPPLFTLYTLEKEREEEVYWSCVLRLNKQPDLALLAFLAVQEKFWPVSVSVLGKKKQVLPSTKDACFATAVETLQQISTAFTPSDKLQVIQLTFEEVTQEVQALLGKEFLWCMDDLFPIFLYVVLRARIRNLGSEVSLIEDLTDGSLQLGQLGFMLTTLKACYNQIQLEKTT</sequence>
<dbReference type="Pfam" id="PF25383">
    <property type="entry name" value="PH_alsin"/>
    <property type="match status" value="1"/>
</dbReference>
<dbReference type="GO" id="GO:0005813">
    <property type="term" value="C:centrosome"/>
    <property type="evidence" value="ECO:0007669"/>
    <property type="project" value="TreeGrafter"/>
</dbReference>
<dbReference type="Pfam" id="PF02493">
    <property type="entry name" value="MORN"/>
    <property type="match status" value="7"/>
</dbReference>
<dbReference type="PANTHER" id="PTHR46089">
    <property type="entry name" value="ALSIN HOMOLOG"/>
    <property type="match status" value="1"/>
</dbReference>
<dbReference type="Gene3D" id="2.30.29.30">
    <property type="entry name" value="Pleckstrin-homology domain (PH domain)/Phosphotyrosine-binding domain (PTB)"/>
    <property type="match status" value="1"/>
</dbReference>
<dbReference type="InterPro" id="IPR059093">
    <property type="entry name" value="HA_Alsin"/>
</dbReference>
<dbReference type="InterPro" id="IPR009091">
    <property type="entry name" value="RCC1/BLIP-II"/>
</dbReference>
<dbReference type="SUPFAM" id="SSF109993">
    <property type="entry name" value="VPS9 domain"/>
    <property type="match status" value="1"/>
</dbReference>
<dbReference type="Pfam" id="PF00415">
    <property type="entry name" value="RCC1"/>
    <property type="match status" value="4"/>
</dbReference>
<dbReference type="Gene3D" id="1.20.1050.80">
    <property type="entry name" value="VPS9 domain"/>
    <property type="match status" value="1"/>
</dbReference>
<dbReference type="SUPFAM" id="SSF48065">
    <property type="entry name" value="DBL homology domain (DH-domain)"/>
    <property type="match status" value="1"/>
</dbReference>
<evidence type="ECO:0000259" key="6">
    <source>
        <dbReference type="PROSITE" id="PS50010"/>
    </source>
</evidence>
<feature type="region of interest" description="Disordered" evidence="4">
    <location>
        <begin position="386"/>
        <end position="406"/>
    </location>
</feature>
<feature type="repeat" description="RCC1" evidence="3">
    <location>
        <begin position="617"/>
        <end position="667"/>
    </location>
</feature>
<dbReference type="InterPro" id="IPR057248">
    <property type="entry name" value="Alsin-like_PH"/>
</dbReference>
<evidence type="ECO:0000259" key="7">
    <source>
        <dbReference type="PROSITE" id="PS51205"/>
    </source>
</evidence>
<dbReference type="PROSITE" id="PS50010">
    <property type="entry name" value="DH_2"/>
    <property type="match status" value="1"/>
</dbReference>
<keyword evidence="9" id="KW-1185">Reference proteome</keyword>
<feature type="repeat" description="RCC1" evidence="3">
    <location>
        <begin position="87"/>
        <end position="134"/>
    </location>
</feature>
<keyword evidence="2" id="KW-0677">Repeat</keyword>
<evidence type="ECO:0000313" key="8">
    <source>
        <dbReference type="Ensembl" id="ENSCCRP00010053850.1"/>
    </source>
</evidence>
<dbReference type="Gene3D" id="2.130.10.30">
    <property type="entry name" value="Regulator of chromosome condensation 1/beta-lactamase-inhibitor protein II"/>
    <property type="match status" value="2"/>
</dbReference>
<dbReference type="InterPro" id="IPR037191">
    <property type="entry name" value="VPS9_dom_sf"/>
</dbReference>
<dbReference type="GO" id="GO:0005737">
    <property type="term" value="C:cytoplasm"/>
    <property type="evidence" value="ECO:0007669"/>
    <property type="project" value="TreeGrafter"/>
</dbReference>